<dbReference type="Proteomes" id="UP001253595">
    <property type="component" value="Unassembled WGS sequence"/>
</dbReference>
<dbReference type="RefSeq" id="WP_310075597.1">
    <property type="nucleotide sequence ID" value="NZ_JAVDVX010000008.1"/>
</dbReference>
<dbReference type="Pfam" id="PF11948">
    <property type="entry name" value="DUF3465"/>
    <property type="match status" value="1"/>
</dbReference>
<proteinExistence type="predicted"/>
<reference evidence="1 2" key="1">
    <citation type="submission" date="2023-07" db="EMBL/GenBank/DDBJ databases">
        <title>Sorghum-associated microbial communities from plants grown in Nebraska, USA.</title>
        <authorList>
            <person name="Schachtman D."/>
        </authorList>
    </citation>
    <scope>NUCLEOTIDE SEQUENCE [LARGE SCALE GENOMIC DNA]</scope>
    <source>
        <strain evidence="1 2">BE190</strain>
    </source>
</reference>
<organism evidence="1 2">
    <name type="scientific">Cellvibrio fibrivorans</name>
    <dbReference type="NCBI Taxonomy" id="126350"/>
    <lineage>
        <taxon>Bacteria</taxon>
        <taxon>Pseudomonadati</taxon>
        <taxon>Pseudomonadota</taxon>
        <taxon>Gammaproteobacteria</taxon>
        <taxon>Cellvibrionales</taxon>
        <taxon>Cellvibrionaceae</taxon>
        <taxon>Cellvibrio</taxon>
    </lineage>
</organism>
<sequence>MKSRSKLKPLFALLIFALGLALLNNLNKQQLLESDAAQAQLALAVKGESVVGADVLIAEAFRNGRSNVQLGGEGRVARILPDDNNGNRHQRFLLELESGHSLLIAHNIDLAPRVENLREGEQLEFYGEYEWNQKGGVIHWTHHDPKGVHTGGWLKYQGRVYK</sequence>
<gene>
    <name evidence="1" type="ORF">J2X05_003890</name>
</gene>
<accession>A0ABU1V395</accession>
<name>A0ABU1V395_9GAMM</name>
<evidence type="ECO:0008006" key="3">
    <source>
        <dbReference type="Google" id="ProtNLM"/>
    </source>
</evidence>
<keyword evidence="2" id="KW-1185">Reference proteome</keyword>
<evidence type="ECO:0000313" key="1">
    <source>
        <dbReference type="EMBL" id="MDR7091852.1"/>
    </source>
</evidence>
<evidence type="ECO:0000313" key="2">
    <source>
        <dbReference type="Proteomes" id="UP001253595"/>
    </source>
</evidence>
<dbReference type="EMBL" id="JAVDVX010000008">
    <property type="protein sequence ID" value="MDR7091852.1"/>
    <property type="molecule type" value="Genomic_DNA"/>
</dbReference>
<dbReference type="InterPro" id="IPR021856">
    <property type="entry name" value="DUF3465"/>
</dbReference>
<comment type="caution">
    <text evidence="1">The sequence shown here is derived from an EMBL/GenBank/DDBJ whole genome shotgun (WGS) entry which is preliminary data.</text>
</comment>
<protein>
    <recommendedName>
        <fullName evidence="3">DUF3465 domain-containing protein</fullName>
    </recommendedName>
</protein>